<name>A0A210R1I6_MIZYE</name>
<comment type="caution">
    <text evidence="2">The sequence shown here is derived from an EMBL/GenBank/DDBJ whole genome shotgun (WGS) entry which is preliminary data.</text>
</comment>
<gene>
    <name evidence="2" type="ORF">KP79_PYT25361</name>
</gene>
<organism evidence="2 3">
    <name type="scientific">Mizuhopecten yessoensis</name>
    <name type="common">Japanese scallop</name>
    <name type="synonym">Patinopecten yessoensis</name>
    <dbReference type="NCBI Taxonomy" id="6573"/>
    <lineage>
        <taxon>Eukaryota</taxon>
        <taxon>Metazoa</taxon>
        <taxon>Spiralia</taxon>
        <taxon>Lophotrochozoa</taxon>
        <taxon>Mollusca</taxon>
        <taxon>Bivalvia</taxon>
        <taxon>Autobranchia</taxon>
        <taxon>Pteriomorphia</taxon>
        <taxon>Pectinida</taxon>
        <taxon>Pectinoidea</taxon>
        <taxon>Pectinidae</taxon>
        <taxon>Mizuhopecten</taxon>
    </lineage>
</organism>
<dbReference type="Proteomes" id="UP000242188">
    <property type="component" value="Unassembled WGS sequence"/>
</dbReference>
<sequence>MSLNDTTEKRENMAVLSVRGRSDVGRPIKRTSCIRNSLTLNNSKVTLCVIIMLLNLFVQDVQAVPCRSGCRNNGMMIVPTSLFGYCRCVCLGPYAGPACEYKTKRRIKIRKLVKIKGTLRELIQRRMEQKE</sequence>
<dbReference type="EMBL" id="NEDP02000862">
    <property type="protein sequence ID" value="OWF54862.1"/>
    <property type="molecule type" value="Genomic_DNA"/>
</dbReference>
<reference evidence="2 3" key="1">
    <citation type="journal article" date="2017" name="Nat. Ecol. Evol.">
        <title>Scallop genome provides insights into evolution of bilaterian karyotype and development.</title>
        <authorList>
            <person name="Wang S."/>
            <person name="Zhang J."/>
            <person name="Jiao W."/>
            <person name="Li J."/>
            <person name="Xun X."/>
            <person name="Sun Y."/>
            <person name="Guo X."/>
            <person name="Huan P."/>
            <person name="Dong B."/>
            <person name="Zhang L."/>
            <person name="Hu X."/>
            <person name="Sun X."/>
            <person name="Wang J."/>
            <person name="Zhao C."/>
            <person name="Wang Y."/>
            <person name="Wang D."/>
            <person name="Huang X."/>
            <person name="Wang R."/>
            <person name="Lv J."/>
            <person name="Li Y."/>
            <person name="Zhang Z."/>
            <person name="Liu B."/>
            <person name="Lu W."/>
            <person name="Hui Y."/>
            <person name="Liang J."/>
            <person name="Zhou Z."/>
            <person name="Hou R."/>
            <person name="Li X."/>
            <person name="Liu Y."/>
            <person name="Li H."/>
            <person name="Ning X."/>
            <person name="Lin Y."/>
            <person name="Zhao L."/>
            <person name="Xing Q."/>
            <person name="Dou J."/>
            <person name="Li Y."/>
            <person name="Mao J."/>
            <person name="Guo H."/>
            <person name="Dou H."/>
            <person name="Li T."/>
            <person name="Mu C."/>
            <person name="Jiang W."/>
            <person name="Fu Q."/>
            <person name="Fu X."/>
            <person name="Miao Y."/>
            <person name="Liu J."/>
            <person name="Yu Q."/>
            <person name="Li R."/>
            <person name="Liao H."/>
            <person name="Li X."/>
            <person name="Kong Y."/>
            <person name="Jiang Z."/>
            <person name="Chourrout D."/>
            <person name="Li R."/>
            <person name="Bao Z."/>
        </authorList>
    </citation>
    <scope>NUCLEOTIDE SEQUENCE [LARGE SCALE GENOMIC DNA]</scope>
    <source>
        <strain evidence="2 3">PY_sf001</strain>
    </source>
</reference>
<evidence type="ECO:0000313" key="3">
    <source>
        <dbReference type="Proteomes" id="UP000242188"/>
    </source>
</evidence>
<evidence type="ECO:0000313" key="2">
    <source>
        <dbReference type="EMBL" id="OWF54862.1"/>
    </source>
</evidence>
<dbReference type="PROSITE" id="PS01186">
    <property type="entry name" value="EGF_2"/>
    <property type="match status" value="1"/>
</dbReference>
<dbReference type="InterPro" id="IPR000742">
    <property type="entry name" value="EGF"/>
</dbReference>
<feature type="domain" description="EGF-like" evidence="1">
    <location>
        <begin position="88"/>
        <end position="99"/>
    </location>
</feature>
<keyword evidence="3" id="KW-1185">Reference proteome</keyword>
<dbReference type="AlphaFoldDB" id="A0A210R1I6"/>
<evidence type="ECO:0000259" key="1">
    <source>
        <dbReference type="PROSITE" id="PS01186"/>
    </source>
</evidence>
<accession>A0A210R1I6</accession>
<proteinExistence type="predicted"/>
<protein>
    <recommendedName>
        <fullName evidence="1">EGF-like domain-containing protein</fullName>
    </recommendedName>
</protein>